<reference evidence="4 5" key="1">
    <citation type="journal article" date="2017" name="Mol. Plant">
        <title>The Genome of Medicinal Plant Macleaya cordata Provides New Insights into Benzylisoquinoline Alkaloids Metabolism.</title>
        <authorList>
            <person name="Liu X."/>
            <person name="Liu Y."/>
            <person name="Huang P."/>
            <person name="Ma Y."/>
            <person name="Qing Z."/>
            <person name="Tang Q."/>
            <person name="Cao H."/>
            <person name="Cheng P."/>
            <person name="Zheng Y."/>
            <person name="Yuan Z."/>
            <person name="Zhou Y."/>
            <person name="Liu J."/>
            <person name="Tang Z."/>
            <person name="Zhuo Y."/>
            <person name="Zhang Y."/>
            <person name="Yu L."/>
            <person name="Huang J."/>
            <person name="Yang P."/>
            <person name="Peng Q."/>
            <person name="Zhang J."/>
            <person name="Jiang W."/>
            <person name="Zhang Z."/>
            <person name="Lin K."/>
            <person name="Ro D.K."/>
            <person name="Chen X."/>
            <person name="Xiong X."/>
            <person name="Shang Y."/>
            <person name="Huang S."/>
            <person name="Zeng J."/>
        </authorList>
    </citation>
    <scope>NUCLEOTIDE SEQUENCE [LARGE SCALE GENOMIC DNA]</scope>
    <source>
        <strain evidence="5">cv. BLH2017</strain>
        <tissue evidence="4">Root</tissue>
    </source>
</reference>
<dbReference type="CDD" id="cd02859">
    <property type="entry name" value="E_set_AMPKbeta_like_N"/>
    <property type="match status" value="1"/>
</dbReference>
<dbReference type="Gene3D" id="2.60.40.10">
    <property type="entry name" value="Immunoglobulins"/>
    <property type="match status" value="1"/>
</dbReference>
<dbReference type="InterPro" id="IPR037256">
    <property type="entry name" value="ASC_dom_sf"/>
</dbReference>
<dbReference type="InterPro" id="IPR043554">
    <property type="entry name" value="KINB"/>
</dbReference>
<dbReference type="AlphaFoldDB" id="A0A200PVE1"/>
<dbReference type="OrthoDB" id="531008at2759"/>
<dbReference type="PANTHER" id="PTHR46316">
    <property type="entry name" value="SNF1-RELATED PROTEIN KINASE REGULATORY SUBUNIT BETA-1"/>
    <property type="match status" value="1"/>
</dbReference>
<dbReference type="EMBL" id="MVGT01003959">
    <property type="protein sequence ID" value="OVA02187.1"/>
    <property type="molecule type" value="Genomic_DNA"/>
</dbReference>
<name>A0A200PVE1_MACCD</name>
<dbReference type="InterPro" id="IPR014756">
    <property type="entry name" value="Ig_E-set"/>
</dbReference>
<dbReference type="Pfam" id="PF16561">
    <property type="entry name" value="AMPK1_CBM"/>
    <property type="match status" value="1"/>
</dbReference>
<dbReference type="GO" id="GO:0016301">
    <property type="term" value="F:kinase activity"/>
    <property type="evidence" value="ECO:0007669"/>
    <property type="project" value="UniProtKB-KW"/>
</dbReference>
<dbReference type="GO" id="GO:0009507">
    <property type="term" value="C:chloroplast"/>
    <property type="evidence" value="ECO:0007669"/>
    <property type="project" value="UniProtKB-ARBA"/>
</dbReference>
<feature type="compositionally biased region" description="Basic and acidic residues" evidence="2">
    <location>
        <begin position="1"/>
        <end position="10"/>
    </location>
</feature>
<dbReference type="InterPro" id="IPR013783">
    <property type="entry name" value="Ig-like_fold"/>
</dbReference>
<keyword evidence="4" id="KW-0418">Kinase</keyword>
<dbReference type="SUPFAM" id="SSF81296">
    <property type="entry name" value="E set domains"/>
    <property type="match status" value="1"/>
</dbReference>
<dbReference type="InterPro" id="IPR032640">
    <property type="entry name" value="AMPK1_CBM"/>
</dbReference>
<evidence type="ECO:0000256" key="2">
    <source>
        <dbReference type="SAM" id="MobiDB-lite"/>
    </source>
</evidence>
<evidence type="ECO:0000313" key="5">
    <source>
        <dbReference type="Proteomes" id="UP000195402"/>
    </source>
</evidence>
<organism evidence="4 5">
    <name type="scientific">Macleaya cordata</name>
    <name type="common">Five-seeded plume-poppy</name>
    <name type="synonym">Bocconia cordata</name>
    <dbReference type="NCBI Taxonomy" id="56857"/>
    <lineage>
        <taxon>Eukaryota</taxon>
        <taxon>Viridiplantae</taxon>
        <taxon>Streptophyta</taxon>
        <taxon>Embryophyta</taxon>
        <taxon>Tracheophyta</taxon>
        <taxon>Spermatophyta</taxon>
        <taxon>Magnoliopsida</taxon>
        <taxon>Ranunculales</taxon>
        <taxon>Papaveraceae</taxon>
        <taxon>Papaveroideae</taxon>
        <taxon>Macleaya</taxon>
    </lineage>
</organism>
<evidence type="ECO:0000313" key="4">
    <source>
        <dbReference type="EMBL" id="OVA02187.1"/>
    </source>
</evidence>
<feature type="domain" description="Association with the SNF1 complex (ASC)" evidence="3">
    <location>
        <begin position="207"/>
        <end position="296"/>
    </location>
</feature>
<dbReference type="OMA" id="AMYDEMG"/>
<dbReference type="SMART" id="SM01010">
    <property type="entry name" value="AMPKBI"/>
    <property type="match status" value="1"/>
</dbReference>
<dbReference type="FunCoup" id="A0A200PVE1">
    <property type="interactions" value="1706"/>
</dbReference>
<dbReference type="STRING" id="56857.A0A200PVE1"/>
<accession>A0A200PVE1</accession>
<feature type="compositionally biased region" description="Polar residues" evidence="2">
    <location>
        <begin position="210"/>
        <end position="219"/>
    </location>
</feature>
<dbReference type="Gene3D" id="6.20.250.60">
    <property type="match status" value="1"/>
</dbReference>
<dbReference type="SUPFAM" id="SSF160219">
    <property type="entry name" value="AMPKBI-like"/>
    <property type="match status" value="1"/>
</dbReference>
<sequence length="298" mass="33267">MGNVSVREDGSNNQSGVGDEEDQFHDQGGQPMEEATHDGAHVSYHAHGESPELMVQSLPPPHSPTAARSPLMFNPQVPMVPLTKPDEMPIPSHTFVQNATNYEDGLCEEQGIPTMITWSFGGKEVVVEGSWDNWKSKMPLQRSGKDFTIMKVLPSGFYHYRFIVDGEWRYAPDLPWAHDDMGNAYNILDLQDYVPEDLESISGFEPPQSPESSYTNSHLGSEDYAKEPPLVPPHLQTTLLNAPPSCLDNPSLSRPQHVALNHLYVHKEKSSQSVVAFGSTHRFLAKYVTVVLYKSLQR</sequence>
<keyword evidence="5" id="KW-1185">Reference proteome</keyword>
<evidence type="ECO:0000256" key="1">
    <source>
        <dbReference type="ARBA" id="ARBA00010926"/>
    </source>
</evidence>
<dbReference type="PANTHER" id="PTHR46316:SF2">
    <property type="entry name" value="SNF1-RELATED PROTEIN KINASE REGULATORY SUBUNIT BETA-2"/>
    <property type="match status" value="1"/>
</dbReference>
<proteinExistence type="inferred from homology"/>
<keyword evidence="4" id="KW-0808">Transferase</keyword>
<comment type="similarity">
    <text evidence="1">Belongs to the 5'-AMP-activated protein kinase beta subunit family.</text>
</comment>
<evidence type="ECO:0000259" key="3">
    <source>
        <dbReference type="SMART" id="SM01010"/>
    </source>
</evidence>
<feature type="region of interest" description="Disordered" evidence="2">
    <location>
        <begin position="52"/>
        <end position="72"/>
    </location>
</feature>
<protein>
    <submittedName>
        <fullName evidence="4">5-AMP-activated protein kinase</fullName>
    </submittedName>
</protein>
<feature type="region of interest" description="Disordered" evidence="2">
    <location>
        <begin position="1"/>
        <end position="36"/>
    </location>
</feature>
<dbReference type="Proteomes" id="UP000195402">
    <property type="component" value="Unassembled WGS sequence"/>
</dbReference>
<comment type="caution">
    <text evidence="4">The sequence shown here is derived from an EMBL/GenBank/DDBJ whole genome shotgun (WGS) entry which is preliminary data.</text>
</comment>
<feature type="region of interest" description="Disordered" evidence="2">
    <location>
        <begin position="199"/>
        <end position="235"/>
    </location>
</feature>
<gene>
    <name evidence="4" type="ORF">BVC80_8785g22</name>
</gene>
<dbReference type="Pfam" id="PF04739">
    <property type="entry name" value="AMPKBI"/>
    <property type="match status" value="1"/>
</dbReference>
<dbReference type="InterPro" id="IPR006828">
    <property type="entry name" value="ASC_dom"/>
</dbReference>
<dbReference type="InParanoid" id="A0A200PVE1"/>